<feature type="binding site" evidence="10">
    <location>
        <position position="88"/>
    </location>
    <ligand>
        <name>ATP</name>
        <dbReference type="ChEBI" id="CHEBI:30616"/>
    </ligand>
</feature>
<name>A0A2A9MQG0_BESBE</name>
<evidence type="ECO:0000256" key="2">
    <source>
        <dbReference type="ARBA" id="ARBA00012513"/>
    </source>
</evidence>
<accession>A0A2A9MQG0</accession>
<evidence type="ECO:0000256" key="5">
    <source>
        <dbReference type="ARBA" id="ARBA00022741"/>
    </source>
</evidence>
<keyword evidence="6 13" id="KW-0418">Kinase</keyword>
<dbReference type="GO" id="GO:0004674">
    <property type="term" value="F:protein serine/threonine kinase activity"/>
    <property type="evidence" value="ECO:0007669"/>
    <property type="project" value="UniProtKB-KW"/>
</dbReference>
<evidence type="ECO:0000256" key="7">
    <source>
        <dbReference type="ARBA" id="ARBA00022840"/>
    </source>
</evidence>
<comment type="similarity">
    <text evidence="1">Belongs to the protein kinase superfamily. CAMK Ser/Thr protein kinase family. SNF1 subfamily.</text>
</comment>
<dbReference type="OrthoDB" id="193931at2759"/>
<dbReference type="Pfam" id="PF00069">
    <property type="entry name" value="Pkinase"/>
    <property type="match status" value="1"/>
</dbReference>
<dbReference type="InterPro" id="IPR011009">
    <property type="entry name" value="Kinase-like_dom_sf"/>
</dbReference>
<dbReference type="Proteomes" id="UP000224006">
    <property type="component" value="Chromosome I"/>
</dbReference>
<dbReference type="SUPFAM" id="SSF56112">
    <property type="entry name" value="Protein kinase-like (PK-like)"/>
    <property type="match status" value="1"/>
</dbReference>
<evidence type="ECO:0000256" key="4">
    <source>
        <dbReference type="ARBA" id="ARBA00022679"/>
    </source>
</evidence>
<proteinExistence type="inferred from homology"/>
<dbReference type="PROSITE" id="PS50011">
    <property type="entry name" value="PROTEIN_KINASE_DOM"/>
    <property type="match status" value="1"/>
</dbReference>
<dbReference type="SUPFAM" id="SSF103243">
    <property type="entry name" value="KA1-like"/>
    <property type="match status" value="1"/>
</dbReference>
<feature type="domain" description="Protein kinase" evidence="12">
    <location>
        <begin position="59"/>
        <end position="311"/>
    </location>
</feature>
<feature type="compositionally biased region" description="Low complexity" evidence="11">
    <location>
        <begin position="446"/>
        <end position="459"/>
    </location>
</feature>
<keyword evidence="4" id="KW-0808">Transferase</keyword>
<keyword evidence="7 10" id="KW-0067">ATP-binding</keyword>
<dbReference type="FunFam" id="1.10.510.10:FF:000407">
    <property type="entry name" value="Non-specific serine/threonine protein kinase"/>
    <property type="match status" value="1"/>
</dbReference>
<evidence type="ECO:0000256" key="6">
    <source>
        <dbReference type="ARBA" id="ARBA00022777"/>
    </source>
</evidence>
<evidence type="ECO:0000313" key="13">
    <source>
        <dbReference type="EMBL" id="PFH38457.1"/>
    </source>
</evidence>
<keyword evidence="5 10" id="KW-0547">Nucleotide-binding</keyword>
<feature type="region of interest" description="Disordered" evidence="11">
    <location>
        <begin position="560"/>
        <end position="592"/>
    </location>
</feature>
<dbReference type="PANTHER" id="PTHR24346:SF82">
    <property type="entry name" value="KP78A-RELATED"/>
    <property type="match status" value="1"/>
</dbReference>
<dbReference type="InterPro" id="IPR000719">
    <property type="entry name" value="Prot_kinase_dom"/>
</dbReference>
<comment type="catalytic activity">
    <reaction evidence="9">
        <text>L-seryl-[protein] + ATP = O-phospho-L-seryl-[protein] + ADP + H(+)</text>
        <dbReference type="Rhea" id="RHEA:17989"/>
        <dbReference type="Rhea" id="RHEA-COMP:9863"/>
        <dbReference type="Rhea" id="RHEA-COMP:11604"/>
        <dbReference type="ChEBI" id="CHEBI:15378"/>
        <dbReference type="ChEBI" id="CHEBI:29999"/>
        <dbReference type="ChEBI" id="CHEBI:30616"/>
        <dbReference type="ChEBI" id="CHEBI:83421"/>
        <dbReference type="ChEBI" id="CHEBI:456216"/>
        <dbReference type="EC" id="2.7.11.1"/>
    </reaction>
</comment>
<keyword evidence="3" id="KW-0723">Serine/threonine-protein kinase</keyword>
<dbReference type="GO" id="GO:0005524">
    <property type="term" value="F:ATP binding"/>
    <property type="evidence" value="ECO:0007669"/>
    <property type="project" value="UniProtKB-UniRule"/>
</dbReference>
<dbReference type="Gene3D" id="3.30.310.80">
    <property type="entry name" value="Kinase associated domain 1, KA1"/>
    <property type="match status" value="1"/>
</dbReference>
<dbReference type="SMART" id="SM00220">
    <property type="entry name" value="S_TKc"/>
    <property type="match status" value="1"/>
</dbReference>
<dbReference type="PROSITE" id="PS00108">
    <property type="entry name" value="PROTEIN_KINASE_ST"/>
    <property type="match status" value="1"/>
</dbReference>
<dbReference type="KEGG" id="bbes:BESB_007990"/>
<dbReference type="EC" id="2.7.11.1" evidence="2"/>
<evidence type="ECO:0000256" key="1">
    <source>
        <dbReference type="ARBA" id="ARBA00006234"/>
    </source>
</evidence>
<feature type="compositionally biased region" description="Basic and acidic residues" evidence="11">
    <location>
        <begin position="732"/>
        <end position="750"/>
    </location>
</feature>
<dbReference type="InterPro" id="IPR008271">
    <property type="entry name" value="Ser/Thr_kinase_AS"/>
</dbReference>
<dbReference type="EMBL" id="NWUJ01000001">
    <property type="protein sequence ID" value="PFH38457.1"/>
    <property type="molecule type" value="Genomic_DNA"/>
</dbReference>
<dbReference type="GO" id="GO:0005737">
    <property type="term" value="C:cytoplasm"/>
    <property type="evidence" value="ECO:0007669"/>
    <property type="project" value="TreeGrafter"/>
</dbReference>
<evidence type="ECO:0000256" key="3">
    <source>
        <dbReference type="ARBA" id="ARBA00022527"/>
    </source>
</evidence>
<sequence length="863" mass="91829">MEPSPAGPSGACSSSSPAASAGASASATPSASASSPVVLAAAVAAAASGGVTGATIGPYRLGSTLGVGTFGKVKLGYHNVTGQKVAVKIINKAKMEMMDMYEKIRREISILQCLHHPHVIRLYELIDTPTDIFMVMEYVQGGELFDHIVQKSRLPEYEARRFFQQIVSGVDYCHRHMICHRDLKPENVLLDTNMNVKVGDFGLSNFMRDGEFLKTSCGSPNYASPEVVSGKAYAGPEVDVWSCGVILYALLCGSLPFDDEHVPNLFKKIKHGNFILPGHLSEASRNLIVRMLVVDPAKRISLSEIRQHPWFTQNLPAYLQSCYMGNPLLTRVDPLIVMQMKKLGYDVDEKDLNILTAVGTFPTRETVAYQLLADRRAKQSSFSNMLQAFCKDSPPVFAPEFQRLAASISSSEPPVSFPSFASTGAGSSGAHPFFSSPQNYYAPSARSSSGTLATAGTSSPPLQGSAANGGCAMNNESLSPGPGTRAQGVSTPRWKLGVEAAFDAPVLITAIVNTLKACDYEWLLLSPYQVRCRPIRRPSSASLNASPSLRPYDAVSPLSTVAARESQLPKERRGEGERRDPEPDDEAATGLASTAPDNILLTIQLFKIASSRYIVDVQLFDGATMPGMSEALWITSAIYSALTQLQQQQQHRMNSPPAGGSNASASSSPPPPGSGASSPPSSYSSAAPRPTGSLHHRGGRACAGDGRGEGTDAGDTRESLGGVRASPGDTARSLRAEAGHEFREPKREEVEAATGAADGGGGAGRRREDGGIPYGAEGSTQPARESPAVRDGRRDLRSRFGGEDARIREERRVPCAREEARKDSVRESGTRALTTADLHREAAWAHGSPVVIAAAEGGGGDGR</sequence>
<organism evidence="13 14">
    <name type="scientific">Besnoitia besnoiti</name>
    <name type="common">Apicomplexan protozoan</name>
    <dbReference type="NCBI Taxonomy" id="94643"/>
    <lineage>
        <taxon>Eukaryota</taxon>
        <taxon>Sar</taxon>
        <taxon>Alveolata</taxon>
        <taxon>Apicomplexa</taxon>
        <taxon>Conoidasida</taxon>
        <taxon>Coccidia</taxon>
        <taxon>Eucoccidiorida</taxon>
        <taxon>Eimeriorina</taxon>
        <taxon>Sarcocystidae</taxon>
        <taxon>Besnoitia</taxon>
    </lineage>
</organism>
<evidence type="ECO:0000256" key="11">
    <source>
        <dbReference type="SAM" id="MobiDB-lite"/>
    </source>
</evidence>
<dbReference type="GO" id="GO:0035556">
    <property type="term" value="P:intracellular signal transduction"/>
    <property type="evidence" value="ECO:0007669"/>
    <property type="project" value="TreeGrafter"/>
</dbReference>
<dbReference type="STRING" id="94643.A0A2A9MQG0"/>
<feature type="region of interest" description="Disordered" evidence="11">
    <location>
        <begin position="1"/>
        <end position="26"/>
    </location>
</feature>
<evidence type="ECO:0000256" key="10">
    <source>
        <dbReference type="PROSITE-ProRule" id="PRU10141"/>
    </source>
</evidence>
<evidence type="ECO:0000256" key="8">
    <source>
        <dbReference type="ARBA" id="ARBA00047899"/>
    </source>
</evidence>
<feature type="compositionally biased region" description="Low complexity" evidence="11">
    <location>
        <begin position="674"/>
        <end position="688"/>
    </location>
</feature>
<feature type="compositionally biased region" description="Basic and acidic residues" evidence="11">
    <location>
        <begin position="567"/>
        <end position="581"/>
    </location>
</feature>
<dbReference type="InterPro" id="IPR028375">
    <property type="entry name" value="KA1/Ssp2_C"/>
</dbReference>
<dbReference type="FunFam" id="3.30.200.20:FF:000003">
    <property type="entry name" value="Non-specific serine/threonine protein kinase"/>
    <property type="match status" value="1"/>
</dbReference>
<evidence type="ECO:0000259" key="12">
    <source>
        <dbReference type="PROSITE" id="PS50011"/>
    </source>
</evidence>
<dbReference type="VEuPathDB" id="ToxoDB:BESB_007990"/>
<dbReference type="GO" id="GO:0106310">
    <property type="term" value="F:protein serine kinase activity"/>
    <property type="evidence" value="ECO:0007669"/>
    <property type="project" value="RHEA"/>
</dbReference>
<comment type="catalytic activity">
    <reaction evidence="8">
        <text>L-threonyl-[protein] + ATP = O-phospho-L-threonyl-[protein] + ADP + H(+)</text>
        <dbReference type="Rhea" id="RHEA:46608"/>
        <dbReference type="Rhea" id="RHEA-COMP:11060"/>
        <dbReference type="Rhea" id="RHEA-COMP:11605"/>
        <dbReference type="ChEBI" id="CHEBI:15378"/>
        <dbReference type="ChEBI" id="CHEBI:30013"/>
        <dbReference type="ChEBI" id="CHEBI:30616"/>
        <dbReference type="ChEBI" id="CHEBI:61977"/>
        <dbReference type="ChEBI" id="CHEBI:456216"/>
        <dbReference type="EC" id="2.7.11.1"/>
    </reaction>
</comment>
<feature type="region of interest" description="Disordered" evidence="11">
    <location>
        <begin position="645"/>
        <end position="831"/>
    </location>
</feature>
<evidence type="ECO:0000256" key="9">
    <source>
        <dbReference type="ARBA" id="ARBA00048679"/>
    </source>
</evidence>
<reference evidence="13 14" key="1">
    <citation type="submission" date="2017-09" db="EMBL/GenBank/DDBJ databases">
        <title>Genome sequencing of Besnoitia besnoiti strain Bb-Ger1.</title>
        <authorList>
            <person name="Schares G."/>
            <person name="Venepally P."/>
            <person name="Lorenzi H.A."/>
        </authorList>
    </citation>
    <scope>NUCLEOTIDE SEQUENCE [LARGE SCALE GENOMIC DNA]</scope>
    <source>
        <strain evidence="13 14">Bb-Ger1</strain>
    </source>
</reference>
<keyword evidence="14" id="KW-1185">Reference proteome</keyword>
<comment type="caution">
    <text evidence="13">The sequence shown here is derived from an EMBL/GenBank/DDBJ whole genome shotgun (WGS) entry which is preliminary data.</text>
</comment>
<dbReference type="AlphaFoldDB" id="A0A2A9MQG0"/>
<feature type="compositionally biased region" description="Basic and acidic residues" evidence="11">
    <location>
        <begin position="706"/>
        <end position="718"/>
    </location>
</feature>
<dbReference type="RefSeq" id="XP_029222466.1">
    <property type="nucleotide sequence ID" value="XM_029359553.1"/>
</dbReference>
<dbReference type="GeneID" id="40305861"/>
<feature type="compositionally biased region" description="Basic and acidic residues" evidence="11">
    <location>
        <begin position="787"/>
        <end position="829"/>
    </location>
</feature>
<feature type="compositionally biased region" description="Low complexity" evidence="11">
    <location>
        <begin position="645"/>
        <end position="667"/>
    </location>
</feature>
<protein>
    <recommendedName>
        <fullName evidence="2">non-specific serine/threonine protein kinase</fullName>
        <ecNumber evidence="2">2.7.11.1</ecNumber>
    </recommendedName>
</protein>
<dbReference type="PANTHER" id="PTHR24346">
    <property type="entry name" value="MAP/MICROTUBULE AFFINITY-REGULATING KINASE"/>
    <property type="match status" value="1"/>
</dbReference>
<evidence type="ECO:0000313" key="14">
    <source>
        <dbReference type="Proteomes" id="UP000224006"/>
    </source>
</evidence>
<feature type="region of interest" description="Disordered" evidence="11">
    <location>
        <begin position="446"/>
        <end position="490"/>
    </location>
</feature>
<dbReference type="Gene3D" id="1.10.510.10">
    <property type="entry name" value="Transferase(Phosphotransferase) domain 1"/>
    <property type="match status" value="1"/>
</dbReference>
<gene>
    <name evidence="13" type="ORF">BESB_007990</name>
</gene>
<dbReference type="InterPro" id="IPR017441">
    <property type="entry name" value="Protein_kinase_ATP_BS"/>
</dbReference>
<dbReference type="CDD" id="cd14079">
    <property type="entry name" value="STKc_AMPK_alpha"/>
    <property type="match status" value="1"/>
</dbReference>
<dbReference type="PROSITE" id="PS00107">
    <property type="entry name" value="PROTEIN_KINASE_ATP"/>
    <property type="match status" value="1"/>
</dbReference>